<accession>A0A0L0NI43</accession>
<evidence type="ECO:0000313" key="2">
    <source>
        <dbReference type="EMBL" id="KND93719.1"/>
    </source>
</evidence>
<comment type="caution">
    <text evidence="2">The sequence shown here is derived from an EMBL/GenBank/DDBJ whole genome shotgun (WGS) entry which is preliminary data.</text>
</comment>
<evidence type="ECO:0000256" key="1">
    <source>
        <dbReference type="SAM" id="MobiDB-lite"/>
    </source>
</evidence>
<dbReference type="Proteomes" id="UP000036947">
    <property type="component" value="Unassembled WGS sequence"/>
</dbReference>
<sequence>MAAVRRSKSVMKRSKETHPIPSSPVPHGQRTAKARLLAMPKRRPDIGLTKGYVEALEHRLEITEDALLQILSVAGDDIVESAYGSGGILGKNPSGAACAVRASITGRREVRKTDFLARWEQFPLSTADDVRIWAQHAFRRPARHSEEHLHGRAASPTLPNTDGGMEEPSASAGNDVLSGTEEAMDSTPSPGRELQADHEHGLRESTPPLSDNRSGEDAQSFALSLGFRKQYLW</sequence>
<reference evidence="2 3" key="1">
    <citation type="journal article" date="2015" name="BMC Genomics">
        <title>The genome of the truffle-parasite Tolypocladium ophioglossoides and the evolution of antifungal peptaibiotics.</title>
        <authorList>
            <person name="Quandt C.A."/>
            <person name="Bushley K.E."/>
            <person name="Spatafora J.W."/>
        </authorList>
    </citation>
    <scope>NUCLEOTIDE SEQUENCE [LARGE SCALE GENOMIC DNA]</scope>
    <source>
        <strain evidence="2 3">CBS 100239</strain>
    </source>
</reference>
<feature type="region of interest" description="Disordered" evidence="1">
    <location>
        <begin position="141"/>
        <end position="218"/>
    </location>
</feature>
<organism evidence="2 3">
    <name type="scientific">Tolypocladium ophioglossoides (strain CBS 100239)</name>
    <name type="common">Snaketongue truffleclub</name>
    <name type="synonym">Elaphocordyceps ophioglossoides</name>
    <dbReference type="NCBI Taxonomy" id="1163406"/>
    <lineage>
        <taxon>Eukaryota</taxon>
        <taxon>Fungi</taxon>
        <taxon>Dikarya</taxon>
        <taxon>Ascomycota</taxon>
        <taxon>Pezizomycotina</taxon>
        <taxon>Sordariomycetes</taxon>
        <taxon>Hypocreomycetidae</taxon>
        <taxon>Hypocreales</taxon>
        <taxon>Ophiocordycipitaceae</taxon>
        <taxon>Tolypocladium</taxon>
    </lineage>
</organism>
<gene>
    <name evidence="2" type="ORF">TOPH_01893</name>
</gene>
<dbReference type="EMBL" id="LFRF01000003">
    <property type="protein sequence ID" value="KND93719.1"/>
    <property type="molecule type" value="Genomic_DNA"/>
</dbReference>
<protein>
    <submittedName>
        <fullName evidence="2">Uncharacterized protein</fullName>
    </submittedName>
</protein>
<keyword evidence="3" id="KW-1185">Reference proteome</keyword>
<name>A0A0L0NI43_TOLOC</name>
<feature type="region of interest" description="Disordered" evidence="1">
    <location>
        <begin position="1"/>
        <end position="30"/>
    </location>
</feature>
<dbReference type="AlphaFoldDB" id="A0A0L0NI43"/>
<proteinExistence type="predicted"/>
<feature type="compositionally biased region" description="Basic and acidic residues" evidence="1">
    <location>
        <begin position="194"/>
        <end position="203"/>
    </location>
</feature>
<dbReference type="OrthoDB" id="10261408at2759"/>
<feature type="compositionally biased region" description="Basic residues" evidence="1">
    <location>
        <begin position="1"/>
        <end position="12"/>
    </location>
</feature>
<evidence type="ECO:0000313" key="3">
    <source>
        <dbReference type="Proteomes" id="UP000036947"/>
    </source>
</evidence>